<dbReference type="EC" id="2.1.2.9" evidence="3 8"/>
<evidence type="ECO:0000256" key="4">
    <source>
        <dbReference type="ARBA" id="ARBA00016014"/>
    </source>
</evidence>
<comment type="catalytic activity">
    <reaction evidence="7 8">
        <text>L-methionyl-tRNA(fMet) + (6R)-10-formyltetrahydrofolate = N-formyl-L-methionyl-tRNA(fMet) + (6S)-5,6,7,8-tetrahydrofolate + H(+)</text>
        <dbReference type="Rhea" id="RHEA:24380"/>
        <dbReference type="Rhea" id="RHEA-COMP:9952"/>
        <dbReference type="Rhea" id="RHEA-COMP:9953"/>
        <dbReference type="ChEBI" id="CHEBI:15378"/>
        <dbReference type="ChEBI" id="CHEBI:57453"/>
        <dbReference type="ChEBI" id="CHEBI:78530"/>
        <dbReference type="ChEBI" id="CHEBI:78844"/>
        <dbReference type="ChEBI" id="CHEBI:195366"/>
        <dbReference type="EC" id="2.1.2.9"/>
    </reaction>
</comment>
<evidence type="ECO:0000256" key="8">
    <source>
        <dbReference type="HAMAP-Rule" id="MF_00182"/>
    </source>
</evidence>
<dbReference type="InterPro" id="IPR005793">
    <property type="entry name" value="Formyl_trans_C"/>
</dbReference>
<organism evidence="11 12">
    <name type="scientific">Lachnotalea glycerini</name>
    <dbReference type="NCBI Taxonomy" id="1763509"/>
    <lineage>
        <taxon>Bacteria</taxon>
        <taxon>Bacillati</taxon>
        <taxon>Bacillota</taxon>
        <taxon>Clostridia</taxon>
        <taxon>Lachnospirales</taxon>
        <taxon>Lachnospiraceae</taxon>
        <taxon>Lachnotalea</taxon>
    </lineage>
</organism>
<dbReference type="Pfam" id="PF02911">
    <property type="entry name" value="Formyl_trans_C"/>
    <property type="match status" value="1"/>
</dbReference>
<dbReference type="InterPro" id="IPR001555">
    <property type="entry name" value="GART_AS"/>
</dbReference>
<proteinExistence type="inferred from homology"/>
<comment type="caution">
    <text evidence="11">The sequence shown here is derived from an EMBL/GenBank/DDBJ whole genome shotgun (WGS) entry which is preliminary data.</text>
</comment>
<evidence type="ECO:0000256" key="3">
    <source>
        <dbReference type="ARBA" id="ARBA00012261"/>
    </source>
</evidence>
<dbReference type="InterPro" id="IPR037022">
    <property type="entry name" value="Formyl_trans_C_sf"/>
</dbReference>
<dbReference type="SUPFAM" id="SSF53328">
    <property type="entry name" value="Formyltransferase"/>
    <property type="match status" value="1"/>
</dbReference>
<dbReference type="RefSeq" id="WP_110291220.1">
    <property type="nucleotide sequence ID" value="NZ_QICS01000006.1"/>
</dbReference>
<evidence type="ECO:0000256" key="7">
    <source>
        <dbReference type="ARBA" id="ARBA00048558"/>
    </source>
</evidence>
<dbReference type="InterPro" id="IPR044135">
    <property type="entry name" value="Met-tRNA-FMT_C"/>
</dbReference>
<dbReference type="AlphaFoldDB" id="A0A318ERQ1"/>
<dbReference type="InterPro" id="IPR005794">
    <property type="entry name" value="Fmt"/>
</dbReference>
<evidence type="ECO:0000259" key="9">
    <source>
        <dbReference type="Pfam" id="PF00551"/>
    </source>
</evidence>
<dbReference type="Pfam" id="PF00551">
    <property type="entry name" value="Formyl_trans_N"/>
    <property type="match status" value="1"/>
</dbReference>
<name>A0A318ERQ1_9FIRM</name>
<accession>A0A318ERQ1</accession>
<dbReference type="PANTHER" id="PTHR11138">
    <property type="entry name" value="METHIONYL-TRNA FORMYLTRANSFERASE"/>
    <property type="match status" value="1"/>
</dbReference>
<comment type="function">
    <text evidence="1 8">Attaches a formyl group to the free amino group of methionyl-tRNA(fMet). The formyl group appears to play a dual role in the initiator identity of N-formylmethionyl-tRNA by promoting its recognition by IF2 and preventing the misappropriation of this tRNA by the elongation apparatus.</text>
</comment>
<keyword evidence="6 8" id="KW-0648">Protein biosynthesis</keyword>
<keyword evidence="5 8" id="KW-0808">Transferase</keyword>
<dbReference type="SUPFAM" id="SSF50486">
    <property type="entry name" value="FMT C-terminal domain-like"/>
    <property type="match status" value="1"/>
</dbReference>
<evidence type="ECO:0000313" key="11">
    <source>
        <dbReference type="EMBL" id="PXV89503.1"/>
    </source>
</evidence>
<dbReference type="CDD" id="cd08704">
    <property type="entry name" value="Met_tRNA_FMT_C"/>
    <property type="match status" value="1"/>
</dbReference>
<dbReference type="InterPro" id="IPR041711">
    <property type="entry name" value="Met-tRNA-FMT_N"/>
</dbReference>
<dbReference type="InterPro" id="IPR011034">
    <property type="entry name" value="Formyl_transferase-like_C_sf"/>
</dbReference>
<dbReference type="GO" id="GO:0005829">
    <property type="term" value="C:cytosol"/>
    <property type="evidence" value="ECO:0007669"/>
    <property type="project" value="TreeGrafter"/>
</dbReference>
<evidence type="ECO:0000256" key="6">
    <source>
        <dbReference type="ARBA" id="ARBA00022917"/>
    </source>
</evidence>
<dbReference type="Gene3D" id="3.40.50.170">
    <property type="entry name" value="Formyl transferase, N-terminal domain"/>
    <property type="match status" value="1"/>
</dbReference>
<dbReference type="InterPro" id="IPR002376">
    <property type="entry name" value="Formyl_transf_N"/>
</dbReference>
<dbReference type="Gene3D" id="3.10.25.10">
    <property type="entry name" value="Formyl transferase, C-terminal domain"/>
    <property type="match status" value="1"/>
</dbReference>
<feature type="domain" description="Formyl transferase N-terminal" evidence="9">
    <location>
        <begin position="1"/>
        <end position="179"/>
    </location>
</feature>
<dbReference type="PANTHER" id="PTHR11138:SF5">
    <property type="entry name" value="METHIONYL-TRNA FORMYLTRANSFERASE, MITOCHONDRIAL"/>
    <property type="match status" value="1"/>
</dbReference>
<sequence>MRIIFMGTPQFSVGTLESLIAAGHEVAAVVTQPDKPKGRGKEIQFSQVKEAALRHKIPIYQPVKVREPEFIEILKNINPDVIVVVAFGQILSKTILEMPRYGCINVHASLLPKFRGAAPIQWAVIEGEKESGVTTMRMDAGIDTGDMLLKTVVPITEQETGGSLHDKLMMAGAKLCVETLKRLEENTVVFEKQDDSLSNYAKMLDKSLGNIDWNNSAVNIERLIRGLNPWPSAYSKLNHKTLKIWKATVIAEEADGVAGEIVAVANDSINVKTGDGLLAITELQLEGKKRMPAKDFLRGVQLEIGIKLGENKD</sequence>
<protein>
    <recommendedName>
        <fullName evidence="4 8">Methionyl-tRNA formyltransferase</fullName>
        <ecNumber evidence="3 8">2.1.2.9</ecNumber>
    </recommendedName>
</protein>
<feature type="domain" description="Formyl transferase C-terminal" evidence="10">
    <location>
        <begin position="204"/>
        <end position="300"/>
    </location>
</feature>
<evidence type="ECO:0000256" key="2">
    <source>
        <dbReference type="ARBA" id="ARBA00010699"/>
    </source>
</evidence>
<dbReference type="HAMAP" id="MF_00182">
    <property type="entry name" value="Formyl_trans"/>
    <property type="match status" value="1"/>
</dbReference>
<dbReference type="GO" id="GO:0004479">
    <property type="term" value="F:methionyl-tRNA formyltransferase activity"/>
    <property type="evidence" value="ECO:0007669"/>
    <property type="project" value="UniProtKB-UniRule"/>
</dbReference>
<reference evidence="11 12" key="1">
    <citation type="submission" date="2018-05" db="EMBL/GenBank/DDBJ databases">
        <title>Genomic Encyclopedia of Type Strains, Phase IV (KMG-IV): sequencing the most valuable type-strain genomes for metagenomic binning, comparative biology and taxonomic classification.</title>
        <authorList>
            <person name="Goeker M."/>
        </authorList>
    </citation>
    <scope>NUCLEOTIDE SEQUENCE [LARGE SCALE GENOMIC DNA]</scope>
    <source>
        <strain evidence="11 12">DSM 28816</strain>
    </source>
</reference>
<dbReference type="Proteomes" id="UP000247523">
    <property type="component" value="Unassembled WGS sequence"/>
</dbReference>
<dbReference type="NCBIfam" id="TIGR00460">
    <property type="entry name" value="fmt"/>
    <property type="match status" value="1"/>
</dbReference>
<evidence type="ECO:0000256" key="5">
    <source>
        <dbReference type="ARBA" id="ARBA00022679"/>
    </source>
</evidence>
<dbReference type="CDD" id="cd08646">
    <property type="entry name" value="FMT_core_Met-tRNA-FMT_N"/>
    <property type="match status" value="1"/>
</dbReference>
<dbReference type="PROSITE" id="PS00373">
    <property type="entry name" value="GART"/>
    <property type="match status" value="1"/>
</dbReference>
<evidence type="ECO:0000256" key="1">
    <source>
        <dbReference type="ARBA" id="ARBA00002606"/>
    </source>
</evidence>
<dbReference type="EMBL" id="QICS01000006">
    <property type="protein sequence ID" value="PXV89503.1"/>
    <property type="molecule type" value="Genomic_DNA"/>
</dbReference>
<gene>
    <name evidence="8" type="primary">fmt</name>
    <name evidence="11" type="ORF">C8E03_106155</name>
</gene>
<feature type="binding site" evidence="8">
    <location>
        <begin position="109"/>
        <end position="112"/>
    </location>
    <ligand>
        <name>(6S)-5,6,7,8-tetrahydrofolate</name>
        <dbReference type="ChEBI" id="CHEBI:57453"/>
    </ligand>
</feature>
<comment type="similarity">
    <text evidence="2 8">Belongs to the Fmt family.</text>
</comment>
<evidence type="ECO:0000313" key="12">
    <source>
        <dbReference type="Proteomes" id="UP000247523"/>
    </source>
</evidence>
<dbReference type="InterPro" id="IPR036477">
    <property type="entry name" value="Formyl_transf_N_sf"/>
</dbReference>
<evidence type="ECO:0000259" key="10">
    <source>
        <dbReference type="Pfam" id="PF02911"/>
    </source>
</evidence>